<evidence type="ECO:0000256" key="2">
    <source>
        <dbReference type="RuleBase" id="RU003750"/>
    </source>
</evidence>
<comment type="similarity">
    <text evidence="2">Belongs to the CDP-alcohol phosphatidyltransferase class-I family.</text>
</comment>
<dbReference type="GO" id="GO:0008654">
    <property type="term" value="P:phospholipid biosynthetic process"/>
    <property type="evidence" value="ECO:0007669"/>
    <property type="project" value="InterPro"/>
</dbReference>
<dbReference type="GO" id="GO:0016780">
    <property type="term" value="F:phosphotransferase activity, for other substituted phosphate groups"/>
    <property type="evidence" value="ECO:0007669"/>
    <property type="project" value="InterPro"/>
</dbReference>
<name>A0A344TLK0_9BACT</name>
<feature type="transmembrane region" description="Helical" evidence="3">
    <location>
        <begin position="40"/>
        <end position="67"/>
    </location>
</feature>
<dbReference type="Gene3D" id="1.20.120.1760">
    <property type="match status" value="1"/>
</dbReference>
<evidence type="ECO:0000313" key="4">
    <source>
        <dbReference type="EMBL" id="AXE19521.1"/>
    </source>
</evidence>
<dbReference type="Proteomes" id="UP000251993">
    <property type="component" value="Chromosome"/>
</dbReference>
<feature type="transmembrane region" description="Helical" evidence="3">
    <location>
        <begin position="203"/>
        <end position="229"/>
    </location>
</feature>
<evidence type="ECO:0000256" key="3">
    <source>
        <dbReference type="SAM" id="Phobius"/>
    </source>
</evidence>
<reference evidence="4 5" key="1">
    <citation type="submission" date="2018-07" db="EMBL/GenBank/DDBJ databases">
        <title>Genome sequencing of Runella.</title>
        <authorList>
            <person name="Baek M.-G."/>
            <person name="Yi H."/>
        </authorList>
    </citation>
    <scope>NUCLEOTIDE SEQUENCE [LARGE SCALE GENOMIC DNA]</scope>
    <source>
        <strain evidence="4 5">HYN0085</strain>
    </source>
</reference>
<feature type="transmembrane region" description="Helical" evidence="3">
    <location>
        <begin position="87"/>
        <end position="111"/>
    </location>
</feature>
<dbReference type="PROSITE" id="PS00379">
    <property type="entry name" value="CDP_ALCOHOL_P_TRANSF"/>
    <property type="match status" value="1"/>
</dbReference>
<keyword evidence="3" id="KW-0472">Membrane</keyword>
<keyword evidence="3" id="KW-0812">Transmembrane</keyword>
<dbReference type="KEGG" id="run:DR864_18145"/>
<sequence length="255" mass="29512">MPKLSKDDSFIDFSDYGRPVATFLAFHLSRIKITAVEVTIVFLLAGLLCAYCIYINELVWAAVFLMIKNILDAVDGEIARITQHPSLIGRYLDSVFDFIINLLIFSTLFLTGAASNSLLLWAFLGIEFQCSIYNYYYVILRRRLNNEETSRIIEYRKPIAYHYESQKIVNVLHAIFLSFYIIFDLAVLYLDKQALFVRAFPQWFMSLISLLGLGFQLLVICVLLCLGLPEMILPFFAWYSVFGIFVILVRKLFIR</sequence>
<feature type="transmembrane region" description="Helical" evidence="3">
    <location>
        <begin position="118"/>
        <end position="136"/>
    </location>
</feature>
<proteinExistence type="inferred from homology"/>
<dbReference type="AlphaFoldDB" id="A0A344TLK0"/>
<dbReference type="InterPro" id="IPR000462">
    <property type="entry name" value="CDP-OH_P_trans"/>
</dbReference>
<evidence type="ECO:0000313" key="5">
    <source>
        <dbReference type="Proteomes" id="UP000251993"/>
    </source>
</evidence>
<feature type="transmembrane region" description="Helical" evidence="3">
    <location>
        <begin position="171"/>
        <end position="191"/>
    </location>
</feature>
<dbReference type="Pfam" id="PF01066">
    <property type="entry name" value="CDP-OH_P_transf"/>
    <property type="match status" value="1"/>
</dbReference>
<dbReference type="InterPro" id="IPR048254">
    <property type="entry name" value="CDP_ALCOHOL_P_TRANSF_CS"/>
</dbReference>
<feature type="transmembrane region" description="Helical" evidence="3">
    <location>
        <begin position="235"/>
        <end position="253"/>
    </location>
</feature>
<accession>A0A344TLK0</accession>
<dbReference type="OrthoDB" id="1198827at2"/>
<dbReference type="GO" id="GO:0016020">
    <property type="term" value="C:membrane"/>
    <property type="evidence" value="ECO:0007669"/>
    <property type="project" value="InterPro"/>
</dbReference>
<dbReference type="InterPro" id="IPR043130">
    <property type="entry name" value="CDP-OH_PTrfase_TM_dom"/>
</dbReference>
<gene>
    <name evidence="4" type="ORF">DR864_18145</name>
</gene>
<keyword evidence="3" id="KW-1133">Transmembrane helix</keyword>
<organism evidence="4 5">
    <name type="scientific">Runella rosea</name>
    <dbReference type="NCBI Taxonomy" id="2259595"/>
    <lineage>
        <taxon>Bacteria</taxon>
        <taxon>Pseudomonadati</taxon>
        <taxon>Bacteroidota</taxon>
        <taxon>Cytophagia</taxon>
        <taxon>Cytophagales</taxon>
        <taxon>Spirosomataceae</taxon>
        <taxon>Runella</taxon>
    </lineage>
</organism>
<dbReference type="RefSeq" id="WP_114068292.1">
    <property type="nucleotide sequence ID" value="NZ_CP030850.1"/>
</dbReference>
<keyword evidence="5" id="KW-1185">Reference proteome</keyword>
<keyword evidence="1 2" id="KW-0808">Transferase</keyword>
<dbReference type="EMBL" id="CP030850">
    <property type="protein sequence ID" value="AXE19521.1"/>
    <property type="molecule type" value="Genomic_DNA"/>
</dbReference>
<protein>
    <submittedName>
        <fullName evidence="4">CDP-alcohol phosphatidyltransferase</fullName>
    </submittedName>
</protein>
<evidence type="ECO:0000256" key="1">
    <source>
        <dbReference type="ARBA" id="ARBA00022679"/>
    </source>
</evidence>